<evidence type="ECO:0000313" key="15">
    <source>
        <dbReference type="Proteomes" id="UP000095283"/>
    </source>
</evidence>
<keyword evidence="9" id="KW-0808">Transferase</keyword>
<evidence type="ECO:0000256" key="11">
    <source>
        <dbReference type="ARBA" id="ARBA00022741"/>
    </source>
</evidence>
<dbReference type="PANTHER" id="PTHR20884:SF8">
    <property type="entry name" value="GDP-D-GLUCOSE PHOSPHORYLASE 1"/>
    <property type="match status" value="1"/>
</dbReference>
<dbReference type="GO" id="GO:0005085">
    <property type="term" value="F:guanyl-nucleotide exchange factor activity"/>
    <property type="evidence" value="ECO:0007669"/>
    <property type="project" value="UniProtKB-KW"/>
</dbReference>
<evidence type="ECO:0000256" key="12">
    <source>
        <dbReference type="ARBA" id="ARBA00022801"/>
    </source>
</evidence>
<organism evidence="15 16">
    <name type="scientific">Heterorhabditis bacteriophora</name>
    <name type="common">Entomopathogenic nematode worm</name>
    <dbReference type="NCBI Taxonomy" id="37862"/>
    <lineage>
        <taxon>Eukaryota</taxon>
        <taxon>Metazoa</taxon>
        <taxon>Ecdysozoa</taxon>
        <taxon>Nematoda</taxon>
        <taxon>Chromadorea</taxon>
        <taxon>Rhabditida</taxon>
        <taxon>Rhabditina</taxon>
        <taxon>Rhabditomorpha</taxon>
        <taxon>Strongyloidea</taxon>
        <taxon>Heterorhabditidae</taxon>
        <taxon>Heterorhabditis</taxon>
    </lineage>
</organism>
<evidence type="ECO:0000256" key="8">
    <source>
        <dbReference type="ARBA" id="ARBA00022658"/>
    </source>
</evidence>
<feature type="domain" description="GDPGP1-like N-terminal" evidence="14">
    <location>
        <begin position="99"/>
        <end position="173"/>
    </location>
</feature>
<keyword evidence="11" id="KW-0547">Nucleotide-binding</keyword>
<dbReference type="GO" id="GO:0005737">
    <property type="term" value="C:cytoplasm"/>
    <property type="evidence" value="ECO:0007669"/>
    <property type="project" value="UniProtKB-SubCell"/>
</dbReference>
<keyword evidence="15" id="KW-1185">Reference proteome</keyword>
<evidence type="ECO:0000256" key="6">
    <source>
        <dbReference type="ARBA" id="ARBA00018857"/>
    </source>
</evidence>
<evidence type="ECO:0000256" key="10">
    <source>
        <dbReference type="ARBA" id="ARBA00022695"/>
    </source>
</evidence>
<evidence type="ECO:0000259" key="13">
    <source>
        <dbReference type="Pfam" id="PF26216"/>
    </source>
</evidence>
<accession>A0A1I7XHP9</accession>
<keyword evidence="8" id="KW-0344">Guanine-nucleotide releasing factor</keyword>
<evidence type="ECO:0000256" key="5">
    <source>
        <dbReference type="ARBA" id="ARBA00012507"/>
    </source>
</evidence>
<evidence type="ECO:0000259" key="14">
    <source>
        <dbReference type="Pfam" id="PF26217"/>
    </source>
</evidence>
<comment type="subcellular location">
    <subcellularLocation>
        <location evidence="3">Cytoplasm</location>
    </subcellularLocation>
</comment>
<feature type="domain" description="GDPGP1-like C-terminal" evidence="13">
    <location>
        <begin position="194"/>
        <end position="338"/>
    </location>
</feature>
<dbReference type="Pfam" id="PF26217">
    <property type="entry name" value="GDPGP1_N"/>
    <property type="match status" value="1"/>
</dbReference>
<keyword evidence="7" id="KW-0963">Cytoplasm</keyword>
<comment type="similarity">
    <text evidence="4">Belongs to the GDPGP1 family.</text>
</comment>
<proteinExistence type="inferred from homology"/>
<dbReference type="WBParaSite" id="Hba_17274">
    <property type="protein sequence ID" value="Hba_17274"/>
    <property type="gene ID" value="Hba_17274"/>
</dbReference>
<dbReference type="GO" id="GO:0006006">
    <property type="term" value="P:glucose metabolic process"/>
    <property type="evidence" value="ECO:0007669"/>
    <property type="project" value="TreeGrafter"/>
</dbReference>
<dbReference type="InterPro" id="IPR026506">
    <property type="entry name" value="GDPGP"/>
</dbReference>
<evidence type="ECO:0000256" key="9">
    <source>
        <dbReference type="ARBA" id="ARBA00022679"/>
    </source>
</evidence>
<keyword evidence="12" id="KW-0378">Hydrolase</keyword>
<protein>
    <recommendedName>
        <fullName evidence="6">GDP-D-glucose phosphorylase 1</fullName>
        <ecNumber evidence="5">2.7.7.78</ecNumber>
    </recommendedName>
</protein>
<dbReference type="GO" id="GO:0000166">
    <property type="term" value="F:nucleotide binding"/>
    <property type="evidence" value="ECO:0007669"/>
    <property type="project" value="UniProtKB-KW"/>
</dbReference>
<dbReference type="PANTHER" id="PTHR20884">
    <property type="entry name" value="GDP-D-GLUCOSE PHOSPHORYLASE 1"/>
    <property type="match status" value="1"/>
</dbReference>
<evidence type="ECO:0000256" key="4">
    <source>
        <dbReference type="ARBA" id="ARBA00006451"/>
    </source>
</evidence>
<evidence type="ECO:0000256" key="2">
    <source>
        <dbReference type="ARBA" id="ARBA00003049"/>
    </source>
</evidence>
<dbReference type="AlphaFoldDB" id="A0A1I7XHP9"/>
<evidence type="ECO:0000256" key="7">
    <source>
        <dbReference type="ARBA" id="ARBA00022490"/>
    </source>
</evidence>
<keyword evidence="10" id="KW-0548">Nucleotidyltransferase</keyword>
<evidence type="ECO:0000256" key="3">
    <source>
        <dbReference type="ARBA" id="ARBA00004496"/>
    </source>
</evidence>
<evidence type="ECO:0000313" key="16">
    <source>
        <dbReference type="WBParaSite" id="Hba_17274"/>
    </source>
</evidence>
<sequence length="403" mass="46108">MLGISVVVPFIACSIYPNPRVVCTSYTKTAVSPAHKLVMRKIIMLGTGPRTQRSVSSVQLPIDFSPLASSVPTFQYKTDDFIIDLRNREDCSSSNRQSLKELIHLRWEGSKAKNAFNYGLNCMYKLLEGNYNLSIQLNVERGELRRKPMRFKNIKEPFNHLRWNFTKLHENERFEPLSDVSNAFIIRPPDWICNAFAFQLTEKENYSTFVSDLTKCVEYLTEQNQAHNLFLTRAQPIRTNDPEHDEDLSGVRPQFVTAYVFPRANMIVADLSIRCTGAKPPTNFNPAANELAGCLTSYTIRFFESVTEQAAVRIIEEEAQLPDDVFQNLVYDISDLLSNKPIGTSRSSMNNLLEDLTSPEIDELRDSFQMFAPHSPNIATNRRYRTNSETSTSVKFNFELIEQ</sequence>
<reference evidence="16" key="1">
    <citation type="submission" date="2016-11" db="UniProtKB">
        <authorList>
            <consortium name="WormBaseParasite"/>
        </authorList>
    </citation>
    <scope>IDENTIFICATION</scope>
</reference>
<dbReference type="InterPro" id="IPR058866">
    <property type="entry name" value="GDPGP1_N"/>
</dbReference>
<comment type="catalytic activity">
    <reaction evidence="1">
        <text>GDP-alpha-D-glucose + phosphate = alpha-D-glucose 1-phosphate + GDP + H(+)</text>
        <dbReference type="Rhea" id="RHEA:30387"/>
        <dbReference type="ChEBI" id="CHEBI:15378"/>
        <dbReference type="ChEBI" id="CHEBI:43474"/>
        <dbReference type="ChEBI" id="CHEBI:58189"/>
        <dbReference type="ChEBI" id="CHEBI:58601"/>
        <dbReference type="ChEBI" id="CHEBI:62230"/>
        <dbReference type="EC" id="2.7.7.78"/>
    </reaction>
</comment>
<comment type="function">
    <text evidence="2">Specific and highly efficient GDP-D-glucose phosphorylase regulating the levels of GDP-D-glucose in cells.</text>
</comment>
<name>A0A1I7XHP9_HETBA</name>
<dbReference type="InterPro" id="IPR058865">
    <property type="entry name" value="GDPGP1_C"/>
</dbReference>
<dbReference type="GO" id="GO:0080048">
    <property type="term" value="F:GDP-D-glucose phosphorylase activity"/>
    <property type="evidence" value="ECO:0007669"/>
    <property type="project" value="UniProtKB-EC"/>
</dbReference>
<evidence type="ECO:0000256" key="1">
    <source>
        <dbReference type="ARBA" id="ARBA00000063"/>
    </source>
</evidence>
<dbReference type="GO" id="GO:0016787">
    <property type="term" value="F:hydrolase activity"/>
    <property type="evidence" value="ECO:0007669"/>
    <property type="project" value="UniProtKB-KW"/>
</dbReference>
<dbReference type="Proteomes" id="UP000095283">
    <property type="component" value="Unplaced"/>
</dbReference>
<dbReference type="Pfam" id="PF26216">
    <property type="entry name" value="GDPGP1_C"/>
    <property type="match status" value="1"/>
</dbReference>
<dbReference type="EC" id="2.7.7.78" evidence="5"/>